<dbReference type="SUPFAM" id="SSF48008">
    <property type="entry name" value="GntR ligand-binding domain-like"/>
    <property type="match status" value="1"/>
</dbReference>
<evidence type="ECO:0000259" key="4">
    <source>
        <dbReference type="PROSITE" id="PS50949"/>
    </source>
</evidence>
<dbReference type="Pfam" id="PF07729">
    <property type="entry name" value="FCD"/>
    <property type="match status" value="1"/>
</dbReference>
<dbReference type="InterPro" id="IPR036388">
    <property type="entry name" value="WH-like_DNA-bd_sf"/>
</dbReference>
<dbReference type="InterPro" id="IPR008920">
    <property type="entry name" value="TF_FadR/GntR_C"/>
</dbReference>
<dbReference type="Proteomes" id="UP001243846">
    <property type="component" value="Unassembled WGS sequence"/>
</dbReference>
<name>A0ABT8DCB1_9RHOB</name>
<dbReference type="Pfam" id="PF00392">
    <property type="entry name" value="GntR"/>
    <property type="match status" value="1"/>
</dbReference>
<dbReference type="InterPro" id="IPR011711">
    <property type="entry name" value="GntR_C"/>
</dbReference>
<dbReference type="Gene3D" id="1.10.10.10">
    <property type="entry name" value="Winged helix-like DNA-binding domain superfamily/Winged helix DNA-binding domain"/>
    <property type="match status" value="1"/>
</dbReference>
<reference evidence="5" key="3">
    <citation type="submission" date="2023-06" db="EMBL/GenBank/DDBJ databases">
        <authorList>
            <person name="Lucena T."/>
            <person name="Sun Q."/>
        </authorList>
    </citation>
    <scope>NUCLEOTIDE SEQUENCE</scope>
    <source>
        <strain evidence="5">CECT 8482</strain>
    </source>
</reference>
<evidence type="ECO:0000256" key="2">
    <source>
        <dbReference type="ARBA" id="ARBA00023125"/>
    </source>
</evidence>
<dbReference type="RefSeq" id="WP_377688189.1">
    <property type="nucleotide sequence ID" value="NZ_JBHMDZ010000048.1"/>
</dbReference>
<dbReference type="EMBL" id="JAUFRC010000002">
    <property type="protein sequence ID" value="MDN3713811.1"/>
    <property type="molecule type" value="Genomic_DNA"/>
</dbReference>
<evidence type="ECO:0000256" key="1">
    <source>
        <dbReference type="ARBA" id="ARBA00023015"/>
    </source>
</evidence>
<dbReference type="PANTHER" id="PTHR43537">
    <property type="entry name" value="TRANSCRIPTIONAL REGULATOR, GNTR FAMILY"/>
    <property type="match status" value="1"/>
</dbReference>
<evidence type="ECO:0000313" key="5">
    <source>
        <dbReference type="EMBL" id="MDN3713558.1"/>
    </source>
</evidence>
<dbReference type="SMART" id="SM00895">
    <property type="entry name" value="FCD"/>
    <property type="match status" value="1"/>
</dbReference>
<accession>A0ABT8DCB1</accession>
<keyword evidence="3" id="KW-0804">Transcription</keyword>
<organism evidence="5 7">
    <name type="scientific">Paracoccus cavernae</name>
    <dbReference type="NCBI Taxonomy" id="1571207"/>
    <lineage>
        <taxon>Bacteria</taxon>
        <taxon>Pseudomonadati</taxon>
        <taxon>Pseudomonadota</taxon>
        <taxon>Alphaproteobacteria</taxon>
        <taxon>Rhodobacterales</taxon>
        <taxon>Paracoccaceae</taxon>
        <taxon>Paracoccus</taxon>
    </lineage>
</organism>
<sequence>MSAILDAVAEQRLPAGAKLGEQALSDLFQCNRANVRRALATLAAQNVVELRPNRGAFVVTPSPQEARDVFQARRAIERTIARQAASNAKPDDIAYLRENILAESEAHRRADKPTELRLTRQFHMYLAQIAGNHVLERFLSELTMRSTLILGIYSLSEHSCASEAEHMRIVDALEAGDTGLLLELTDSHLRHLEAHLNFDIPQTAALSLQDQLFRHPIEA</sequence>
<dbReference type="EMBL" id="JAUFRC010000002">
    <property type="protein sequence ID" value="MDN3713558.1"/>
    <property type="molecule type" value="Genomic_DNA"/>
</dbReference>
<dbReference type="SMART" id="SM00345">
    <property type="entry name" value="HTH_GNTR"/>
    <property type="match status" value="1"/>
</dbReference>
<reference evidence="7" key="2">
    <citation type="journal article" date="2019" name="Int. J. Syst. Evol. Microbiol.">
        <title>The Global Catalogue of Microorganisms (GCM) 10K type strain sequencing project: providing services to taxonomists for standard genome sequencing and annotation.</title>
        <authorList>
            <consortium name="The Broad Institute Genomics Platform"/>
            <consortium name="The Broad Institute Genome Sequencing Center for Infectious Disease"/>
            <person name="Wu L."/>
            <person name="Ma J."/>
        </authorList>
    </citation>
    <scope>NUCLEOTIDE SEQUENCE [LARGE SCALE GENOMIC DNA]</scope>
    <source>
        <strain evidence="7">CECT 8482</strain>
    </source>
</reference>
<keyword evidence="1" id="KW-0805">Transcription regulation</keyword>
<proteinExistence type="predicted"/>
<reference evidence="5" key="1">
    <citation type="journal article" date="2014" name="Int. J. Syst. Evol. Microbiol.">
        <title>Complete genome of a new Firmicutes species belonging to the dominant human colonic microbiota ('Ruminococcus bicirculans') reveals two chromosomes and a selective capacity to utilize plant glucans.</title>
        <authorList>
            <consortium name="NISC Comparative Sequencing Program"/>
            <person name="Wegmann U."/>
            <person name="Louis P."/>
            <person name="Goesmann A."/>
            <person name="Henrissat B."/>
            <person name="Duncan S.H."/>
            <person name="Flint H.J."/>
        </authorList>
    </citation>
    <scope>NUCLEOTIDE SEQUENCE</scope>
    <source>
        <strain evidence="5">CECT 8482</strain>
    </source>
</reference>
<dbReference type="SUPFAM" id="SSF46785">
    <property type="entry name" value="Winged helix' DNA-binding domain"/>
    <property type="match status" value="1"/>
</dbReference>
<dbReference type="InterPro" id="IPR000524">
    <property type="entry name" value="Tscrpt_reg_HTH_GntR"/>
</dbReference>
<comment type="caution">
    <text evidence="5">The sequence shown here is derived from an EMBL/GenBank/DDBJ whole genome shotgun (WGS) entry which is preliminary data.</text>
</comment>
<dbReference type="InterPro" id="IPR036390">
    <property type="entry name" value="WH_DNA-bd_sf"/>
</dbReference>
<evidence type="ECO:0000256" key="3">
    <source>
        <dbReference type="ARBA" id="ARBA00023163"/>
    </source>
</evidence>
<protein>
    <submittedName>
        <fullName evidence="5">GntR family transcriptional regulator</fullName>
    </submittedName>
</protein>
<keyword evidence="7" id="KW-1185">Reference proteome</keyword>
<keyword evidence="2" id="KW-0238">DNA-binding</keyword>
<gene>
    <name evidence="5" type="ORF">QWZ10_20725</name>
    <name evidence="6" type="ORF">QWZ10_22320</name>
</gene>
<feature type="domain" description="HTH gntR-type" evidence="4">
    <location>
        <begin position="1"/>
        <end position="61"/>
    </location>
</feature>
<dbReference type="PANTHER" id="PTHR43537:SF53">
    <property type="entry name" value="HTH-TYPE TRANSCRIPTIONAL REPRESSOR NANR"/>
    <property type="match status" value="1"/>
</dbReference>
<dbReference type="PROSITE" id="PS50949">
    <property type="entry name" value="HTH_GNTR"/>
    <property type="match status" value="1"/>
</dbReference>
<evidence type="ECO:0000313" key="6">
    <source>
        <dbReference type="EMBL" id="MDN3713811.1"/>
    </source>
</evidence>
<dbReference type="Gene3D" id="1.20.120.530">
    <property type="entry name" value="GntR ligand-binding domain-like"/>
    <property type="match status" value="1"/>
</dbReference>
<evidence type="ECO:0000313" key="7">
    <source>
        <dbReference type="Proteomes" id="UP001243846"/>
    </source>
</evidence>